<dbReference type="AlphaFoldDB" id="A0A9N8EKQ6"/>
<sequence length="398" mass="42581">MAGAAGDISLPDVSKLNDLKDDQIEALIEKLAEVQAHAPQIIAALEAQQESRSRGSKSKGSKGDNNSGRKGEQQRTQPPKQQRHQSPQPPTRRQSRNEQPAEAEEEEEEEDDEEYDDFDEDAEYPMVGDGYSDEVSVMSDMTTPTVVSSMLINEEEHYHEIGIKVNAPKKKDLLSKVAQTNARKAPVVAPKKKALASADTALKKPARAASNYASRPTDGKAIAKPDAATPTKKKKSKDGAVTTPKESSTKKTKKKTTKKKAPSPHSSGSGWDITPNGNSSSGVATASKKKQPQQKAEPVMIDDDGFLVTNQSAFESFDSANNPFASTTPSFTTDGAVDAFGDFDDDPFAAKPAPAPAKKTKAKKLQVSSTGKKKSSGSVSGTSPKQKRKGTRRASIGT</sequence>
<organism evidence="2 3">
    <name type="scientific">Seminavis robusta</name>
    <dbReference type="NCBI Taxonomy" id="568900"/>
    <lineage>
        <taxon>Eukaryota</taxon>
        <taxon>Sar</taxon>
        <taxon>Stramenopiles</taxon>
        <taxon>Ochrophyta</taxon>
        <taxon>Bacillariophyta</taxon>
        <taxon>Bacillariophyceae</taxon>
        <taxon>Bacillariophycidae</taxon>
        <taxon>Naviculales</taxon>
        <taxon>Naviculaceae</taxon>
        <taxon>Seminavis</taxon>
    </lineage>
</organism>
<gene>
    <name evidence="2" type="ORF">SEMRO_1124_G243840.1</name>
</gene>
<feature type="region of interest" description="Disordered" evidence="1">
    <location>
        <begin position="338"/>
        <end position="398"/>
    </location>
</feature>
<feature type="compositionally biased region" description="Polar residues" evidence="1">
    <location>
        <begin position="275"/>
        <end position="284"/>
    </location>
</feature>
<dbReference type="EMBL" id="CAICTM010001122">
    <property type="protein sequence ID" value="CAB9520669.1"/>
    <property type="molecule type" value="Genomic_DNA"/>
</dbReference>
<reference evidence="2" key="1">
    <citation type="submission" date="2020-06" db="EMBL/GenBank/DDBJ databases">
        <authorList>
            <consortium name="Plant Systems Biology data submission"/>
        </authorList>
    </citation>
    <scope>NUCLEOTIDE SEQUENCE</scope>
    <source>
        <strain evidence="2">D6</strain>
    </source>
</reference>
<accession>A0A9N8EKQ6</accession>
<evidence type="ECO:0000313" key="3">
    <source>
        <dbReference type="Proteomes" id="UP001153069"/>
    </source>
</evidence>
<proteinExistence type="predicted"/>
<keyword evidence="3" id="KW-1185">Reference proteome</keyword>
<feature type="compositionally biased region" description="Basic residues" evidence="1">
    <location>
        <begin position="250"/>
        <end position="262"/>
    </location>
</feature>
<dbReference type="OrthoDB" id="49023at2759"/>
<comment type="caution">
    <text evidence="2">The sequence shown here is derived from an EMBL/GenBank/DDBJ whole genome shotgun (WGS) entry which is preliminary data.</text>
</comment>
<evidence type="ECO:0000256" key="1">
    <source>
        <dbReference type="SAM" id="MobiDB-lite"/>
    </source>
</evidence>
<feature type="region of interest" description="Disordered" evidence="1">
    <location>
        <begin position="180"/>
        <end position="303"/>
    </location>
</feature>
<dbReference type="Proteomes" id="UP001153069">
    <property type="component" value="Unassembled WGS sequence"/>
</dbReference>
<name>A0A9N8EKQ6_9STRA</name>
<protein>
    <submittedName>
        <fullName evidence="2">Uncharacterized protein</fullName>
    </submittedName>
</protein>
<feature type="region of interest" description="Disordered" evidence="1">
    <location>
        <begin position="45"/>
        <end position="134"/>
    </location>
</feature>
<evidence type="ECO:0000313" key="2">
    <source>
        <dbReference type="EMBL" id="CAB9520669.1"/>
    </source>
</evidence>
<feature type="compositionally biased region" description="Acidic residues" evidence="1">
    <location>
        <begin position="101"/>
        <end position="123"/>
    </location>
</feature>
<feature type="compositionally biased region" description="Polar residues" evidence="1">
    <location>
        <begin position="74"/>
        <end position="86"/>
    </location>
</feature>